<dbReference type="Gene3D" id="3.40.140.10">
    <property type="entry name" value="Cytidine Deaminase, domain 2"/>
    <property type="match status" value="1"/>
</dbReference>
<reference evidence="8 9" key="1">
    <citation type="submission" date="2018-08" db="EMBL/GenBank/DDBJ databases">
        <title>Acidipila sp. 4G-K13, an acidobacterium isolated from forest soil.</title>
        <authorList>
            <person name="Gao Z.-H."/>
            <person name="Qiu L.-H."/>
        </authorList>
    </citation>
    <scope>NUCLEOTIDE SEQUENCE [LARGE SCALE GENOMIC DNA]</scope>
    <source>
        <strain evidence="8 9">4G-K13</strain>
    </source>
</reference>
<evidence type="ECO:0008006" key="10">
    <source>
        <dbReference type="Google" id="ProtNLM"/>
    </source>
</evidence>
<evidence type="ECO:0000259" key="6">
    <source>
        <dbReference type="Pfam" id="PF00899"/>
    </source>
</evidence>
<keyword evidence="5" id="KW-0482">Metalloprotease</keyword>
<gene>
    <name evidence="8" type="ORF">D0Y96_18475</name>
</gene>
<evidence type="ECO:0000256" key="1">
    <source>
        <dbReference type="ARBA" id="ARBA00022670"/>
    </source>
</evidence>
<dbReference type="Proteomes" id="UP000264702">
    <property type="component" value="Unassembled WGS sequence"/>
</dbReference>
<keyword evidence="9" id="KW-1185">Reference proteome</keyword>
<dbReference type="InterPro" id="IPR045886">
    <property type="entry name" value="ThiF/MoeB/HesA"/>
</dbReference>
<dbReference type="InterPro" id="IPR035985">
    <property type="entry name" value="Ubiquitin-activating_enz"/>
</dbReference>
<dbReference type="GO" id="GO:0061503">
    <property type="term" value="F:tRNA threonylcarbamoyladenosine dehydratase"/>
    <property type="evidence" value="ECO:0007669"/>
    <property type="project" value="TreeGrafter"/>
</dbReference>
<keyword evidence="1" id="KW-0645">Protease</keyword>
<dbReference type="Pfam" id="PF14464">
    <property type="entry name" value="Prok-JAB"/>
    <property type="match status" value="1"/>
</dbReference>
<name>A0A372IJP3_9BACT</name>
<dbReference type="Gene3D" id="3.40.50.720">
    <property type="entry name" value="NAD(P)-binding Rossmann-like Domain"/>
    <property type="match status" value="1"/>
</dbReference>
<comment type="caution">
    <text evidence="8">The sequence shown here is derived from an EMBL/GenBank/DDBJ whole genome shotgun (WGS) entry which is preliminary data.</text>
</comment>
<dbReference type="EMBL" id="QVQT01000007">
    <property type="protein sequence ID" value="RFU15127.1"/>
    <property type="molecule type" value="Genomic_DNA"/>
</dbReference>
<evidence type="ECO:0000256" key="4">
    <source>
        <dbReference type="ARBA" id="ARBA00022833"/>
    </source>
</evidence>
<dbReference type="InterPro" id="IPR032865">
    <property type="entry name" value="Prok-E2_A"/>
</dbReference>
<accession>A0A372IJP3</accession>
<evidence type="ECO:0000256" key="2">
    <source>
        <dbReference type="ARBA" id="ARBA00022723"/>
    </source>
</evidence>
<dbReference type="GO" id="GO:0008237">
    <property type="term" value="F:metallopeptidase activity"/>
    <property type="evidence" value="ECO:0007669"/>
    <property type="project" value="UniProtKB-KW"/>
</dbReference>
<dbReference type="GO" id="GO:0061504">
    <property type="term" value="P:cyclic threonylcarbamoyladenosine biosynthetic process"/>
    <property type="evidence" value="ECO:0007669"/>
    <property type="project" value="TreeGrafter"/>
</dbReference>
<evidence type="ECO:0000256" key="5">
    <source>
        <dbReference type="ARBA" id="ARBA00023049"/>
    </source>
</evidence>
<sequence>MTDALFAAPGESVAVDTLVGAHAQGLARHLVRQINPYARFVEARVAVEGADRIETIVFDVDVELSQITKFDIHPTERISVSFPPKNDAWPEVLALRQNFPVVPHLYLRPVEFPRSLCLYEEAYSEGQLRWTAVSIVERIRTWLSETAQGALHKDDQPLEPLFLGTRDTIVLPADIYAKTALGPTQLLIARVDRKPWGEIYIARYLAGGVQGQGAAFVAATYFCPPVLHGVMNWTPQTLSDLQSASIAARGDLVTSLRDQLSNWPRESWLLACHLALIVFFPKAREVGHTVEALETRVFVTNPTVGEIGEILGIWQLNNGVPGHVIGGTIDHERLDHITLVPLNPTFALDRQRAASINGSAVDLRRISAVGMGALGSQIANLLARSGYGKWSLVDSDVLLPHNFARHALVHSLVGMSKVDAMKMHLDMIIAEPIVEGVVFADVLNAGEKEDDIRRVLEAADAILDFSASVPVARKLALETFAQGRRASVFMNPSGSSSILLCEDAQRLTRLDSLEMQYYRAILSRTELGNHFAVVPRSIRYGTSCRDVSNTLPAHRVALHAALTSAAIKKALSSDGACIRVWIADEEDAVQALQIPPEDMIERQIGDWKLVTDRGLLNKLKLLRLTGLPAETGGVLLGTWDLTSRIVYIADTIPAPPDSKKRVTSFIRGCEGLLDKVAHAGRATSGMLQYVGEWHSHPNGFGTGPSGDDRKVFEWITEKATEDGYQPVMAIVGELEARWFVESISSQQNVDLGEAK</sequence>
<dbReference type="AlphaFoldDB" id="A0A372IJP3"/>
<organism evidence="8 9">
    <name type="scientific">Paracidobacterium acidisoli</name>
    <dbReference type="NCBI Taxonomy" id="2303751"/>
    <lineage>
        <taxon>Bacteria</taxon>
        <taxon>Pseudomonadati</taxon>
        <taxon>Acidobacteriota</taxon>
        <taxon>Terriglobia</taxon>
        <taxon>Terriglobales</taxon>
        <taxon>Acidobacteriaceae</taxon>
        <taxon>Paracidobacterium</taxon>
    </lineage>
</organism>
<dbReference type="Pfam" id="PF00899">
    <property type="entry name" value="ThiF"/>
    <property type="match status" value="1"/>
</dbReference>
<dbReference type="Pfam" id="PF14457">
    <property type="entry name" value="Prok-E2_A"/>
    <property type="match status" value="1"/>
</dbReference>
<dbReference type="PANTHER" id="PTHR43267">
    <property type="entry name" value="TRNA THREONYLCARBAMOYLADENOSINE DEHYDRATASE"/>
    <property type="match status" value="1"/>
</dbReference>
<dbReference type="InterPro" id="IPR000594">
    <property type="entry name" value="ThiF_NAD_FAD-bd"/>
</dbReference>
<protein>
    <recommendedName>
        <fullName evidence="10">Thiamine biosynthesis protein ThiF</fullName>
    </recommendedName>
</protein>
<evidence type="ECO:0000313" key="9">
    <source>
        <dbReference type="Proteomes" id="UP000264702"/>
    </source>
</evidence>
<evidence type="ECO:0000259" key="7">
    <source>
        <dbReference type="Pfam" id="PF14464"/>
    </source>
</evidence>
<dbReference type="GO" id="GO:0008641">
    <property type="term" value="F:ubiquitin-like modifier activating enzyme activity"/>
    <property type="evidence" value="ECO:0007669"/>
    <property type="project" value="InterPro"/>
</dbReference>
<keyword evidence="3" id="KW-0378">Hydrolase</keyword>
<proteinExistence type="predicted"/>
<keyword evidence="4" id="KW-0862">Zinc</keyword>
<dbReference type="SUPFAM" id="SSF102712">
    <property type="entry name" value="JAB1/MPN domain"/>
    <property type="match status" value="1"/>
</dbReference>
<dbReference type="GO" id="GO:0006508">
    <property type="term" value="P:proteolysis"/>
    <property type="evidence" value="ECO:0007669"/>
    <property type="project" value="UniProtKB-KW"/>
</dbReference>
<dbReference type="SUPFAM" id="SSF69572">
    <property type="entry name" value="Activating enzymes of the ubiquitin-like proteins"/>
    <property type="match status" value="1"/>
</dbReference>
<dbReference type="InterPro" id="IPR028090">
    <property type="entry name" value="JAB_dom_prok"/>
</dbReference>
<feature type="domain" description="JAB" evidence="7">
    <location>
        <begin position="626"/>
        <end position="733"/>
    </location>
</feature>
<dbReference type="PANTHER" id="PTHR43267:SF1">
    <property type="entry name" value="TRNA THREONYLCARBAMOYLADENOSINE DEHYDRATASE"/>
    <property type="match status" value="1"/>
</dbReference>
<evidence type="ECO:0000313" key="8">
    <source>
        <dbReference type="EMBL" id="RFU15127.1"/>
    </source>
</evidence>
<evidence type="ECO:0000256" key="3">
    <source>
        <dbReference type="ARBA" id="ARBA00022801"/>
    </source>
</evidence>
<feature type="domain" description="THIF-type NAD/FAD binding fold" evidence="6">
    <location>
        <begin position="365"/>
        <end position="468"/>
    </location>
</feature>
<keyword evidence="2" id="KW-0479">Metal-binding</keyword>
<dbReference type="GO" id="GO:0046872">
    <property type="term" value="F:metal ion binding"/>
    <property type="evidence" value="ECO:0007669"/>
    <property type="project" value="UniProtKB-KW"/>
</dbReference>